<feature type="compositionally biased region" description="Low complexity" evidence="1">
    <location>
        <begin position="136"/>
        <end position="153"/>
    </location>
</feature>
<dbReference type="CDD" id="cd00201">
    <property type="entry name" value="WW"/>
    <property type="match status" value="1"/>
</dbReference>
<organism evidence="3 4">
    <name type="scientific">Cafeteria roenbergensis</name>
    <name type="common">Marine flagellate</name>
    <dbReference type="NCBI Taxonomy" id="33653"/>
    <lineage>
        <taxon>Eukaryota</taxon>
        <taxon>Sar</taxon>
        <taxon>Stramenopiles</taxon>
        <taxon>Bigyra</taxon>
        <taxon>Opalozoa</taxon>
        <taxon>Bicosoecida</taxon>
        <taxon>Cafeteriaceae</taxon>
        <taxon>Cafeteria</taxon>
    </lineage>
</organism>
<accession>A0A5A8DMR6</accession>
<proteinExistence type="predicted"/>
<feature type="compositionally biased region" description="Low complexity" evidence="1">
    <location>
        <begin position="182"/>
        <end position="222"/>
    </location>
</feature>
<dbReference type="InterPro" id="IPR036020">
    <property type="entry name" value="WW_dom_sf"/>
</dbReference>
<dbReference type="Gene3D" id="2.20.70.10">
    <property type="match status" value="1"/>
</dbReference>
<comment type="caution">
    <text evidence="3">The sequence shown here is derived from an EMBL/GenBank/DDBJ whole genome shotgun (WGS) entry which is preliminary data.</text>
</comment>
<sequence length="420" mass="44514">MPAAATDPAVVKLVLDRTYRRLRSDIEQAHGPSPEIMGTIRRSMQALHREAEADLKARERHARWLAGEPGKIAPAVPALEARLADLKTSALKAALRRCGEEAQLARVTEKRDLVNIVAELVRKRGEEAVLGGSDDAAGGSTPGTSAGRPDGSPSVGGGSSRVASPVAPVHRHTDSGRTSRSAGQAAQQPAMAARHASTPSAPAPAPAAASPGRSKSPAHAASGAGGSPEAADEDCTLEPGMLTVEQAWERALDASGAEYFWHTRTRERRWQRPDLRLHIAAEKRRLAHERSVEARRAERAAAEREASAEAAAAESVKAAAKPRVRQWALDAGWQYGKHKPVKGVAPQLALARLLASVHTLPHCVLKALTVDPSSRSSILKAYKRALLTMHVDKLVGRSVAERTVCEAALAEISAAKAAMP</sequence>
<dbReference type="SUPFAM" id="SSF51045">
    <property type="entry name" value="WW domain"/>
    <property type="match status" value="1"/>
</dbReference>
<feature type="domain" description="WW" evidence="2">
    <location>
        <begin position="242"/>
        <end position="275"/>
    </location>
</feature>
<dbReference type="Proteomes" id="UP000324907">
    <property type="component" value="Unassembled WGS sequence"/>
</dbReference>
<gene>
    <name evidence="3" type="ORF">FNF28_03090</name>
</gene>
<evidence type="ECO:0000259" key="2">
    <source>
        <dbReference type="PROSITE" id="PS50020"/>
    </source>
</evidence>
<dbReference type="AlphaFoldDB" id="A0A5A8DMR6"/>
<evidence type="ECO:0000256" key="1">
    <source>
        <dbReference type="SAM" id="MobiDB-lite"/>
    </source>
</evidence>
<feature type="region of interest" description="Disordered" evidence="1">
    <location>
        <begin position="130"/>
        <end position="234"/>
    </location>
</feature>
<name>A0A5A8DMR6_CAFRO</name>
<reference evidence="3 4" key="1">
    <citation type="submission" date="2019-07" db="EMBL/GenBank/DDBJ databases">
        <title>Genomes of Cafeteria roenbergensis.</title>
        <authorList>
            <person name="Fischer M.G."/>
            <person name="Hackl T."/>
            <person name="Roman M."/>
        </authorList>
    </citation>
    <scope>NUCLEOTIDE SEQUENCE [LARGE SCALE GENOMIC DNA]</scope>
    <source>
        <strain evidence="3 4">RCC970-E3</strain>
    </source>
</reference>
<evidence type="ECO:0000313" key="3">
    <source>
        <dbReference type="EMBL" id="KAA0166449.1"/>
    </source>
</evidence>
<dbReference type="SMART" id="SM00456">
    <property type="entry name" value="WW"/>
    <property type="match status" value="1"/>
</dbReference>
<protein>
    <recommendedName>
        <fullName evidence="2">WW domain-containing protein</fullName>
    </recommendedName>
</protein>
<dbReference type="EMBL" id="VLTL01000039">
    <property type="protein sequence ID" value="KAA0166449.1"/>
    <property type="molecule type" value="Genomic_DNA"/>
</dbReference>
<dbReference type="InterPro" id="IPR001202">
    <property type="entry name" value="WW_dom"/>
</dbReference>
<evidence type="ECO:0000313" key="4">
    <source>
        <dbReference type="Proteomes" id="UP000324907"/>
    </source>
</evidence>
<dbReference type="PROSITE" id="PS50020">
    <property type="entry name" value="WW_DOMAIN_2"/>
    <property type="match status" value="1"/>
</dbReference>